<accession>A0A235FAC1</accession>
<feature type="transmembrane region" description="Helical" evidence="7">
    <location>
        <begin position="199"/>
        <end position="229"/>
    </location>
</feature>
<evidence type="ECO:0000256" key="3">
    <source>
        <dbReference type="ARBA" id="ARBA00022475"/>
    </source>
</evidence>
<keyword evidence="10" id="KW-1185">Reference proteome</keyword>
<comment type="caution">
    <text evidence="9">The sequence shown here is derived from an EMBL/GenBank/DDBJ whole genome shotgun (WGS) entry which is preliminary data.</text>
</comment>
<gene>
    <name evidence="9" type="ORF">CGZ90_10445</name>
</gene>
<organism evidence="9 10">
    <name type="scientific">Fictibacillus aquaticus</name>
    <dbReference type="NCBI Taxonomy" id="2021314"/>
    <lineage>
        <taxon>Bacteria</taxon>
        <taxon>Bacillati</taxon>
        <taxon>Bacillota</taxon>
        <taxon>Bacilli</taxon>
        <taxon>Bacillales</taxon>
        <taxon>Fictibacillaceae</taxon>
        <taxon>Fictibacillus</taxon>
    </lineage>
</organism>
<feature type="domain" description="ABC transmembrane type-1" evidence="8">
    <location>
        <begin position="89"/>
        <end position="273"/>
    </location>
</feature>
<feature type="transmembrane region" description="Helical" evidence="7">
    <location>
        <begin position="132"/>
        <end position="152"/>
    </location>
</feature>
<proteinExistence type="inferred from homology"/>
<dbReference type="EMBL" id="NOII01000002">
    <property type="protein sequence ID" value="OYD58290.1"/>
    <property type="molecule type" value="Genomic_DNA"/>
</dbReference>
<protein>
    <submittedName>
        <fullName evidence="9">ABC transporter permease</fullName>
    </submittedName>
</protein>
<comment type="subcellular location">
    <subcellularLocation>
        <location evidence="1 7">Cell membrane</location>
        <topology evidence="1 7">Multi-pass membrane protein</topology>
    </subcellularLocation>
</comment>
<dbReference type="SUPFAM" id="SSF161098">
    <property type="entry name" value="MetI-like"/>
    <property type="match status" value="1"/>
</dbReference>
<dbReference type="PANTHER" id="PTHR30151">
    <property type="entry name" value="ALKANE SULFONATE ABC TRANSPORTER-RELATED, MEMBRANE SUBUNIT"/>
    <property type="match status" value="1"/>
</dbReference>
<evidence type="ECO:0000256" key="7">
    <source>
        <dbReference type="RuleBase" id="RU363032"/>
    </source>
</evidence>
<evidence type="ECO:0000256" key="4">
    <source>
        <dbReference type="ARBA" id="ARBA00022692"/>
    </source>
</evidence>
<dbReference type="CDD" id="cd06261">
    <property type="entry name" value="TM_PBP2"/>
    <property type="match status" value="1"/>
</dbReference>
<keyword evidence="6 7" id="KW-0472">Membrane</keyword>
<name>A0A235FAC1_9BACL</name>
<feature type="transmembrane region" description="Helical" evidence="7">
    <location>
        <begin position="249"/>
        <end position="273"/>
    </location>
</feature>
<feature type="transmembrane region" description="Helical" evidence="7">
    <location>
        <begin position="39"/>
        <end position="56"/>
    </location>
</feature>
<evidence type="ECO:0000313" key="10">
    <source>
        <dbReference type="Proteomes" id="UP000215059"/>
    </source>
</evidence>
<evidence type="ECO:0000313" key="9">
    <source>
        <dbReference type="EMBL" id="OYD58290.1"/>
    </source>
</evidence>
<dbReference type="OrthoDB" id="9783295at2"/>
<evidence type="ECO:0000256" key="6">
    <source>
        <dbReference type="ARBA" id="ARBA00023136"/>
    </source>
</evidence>
<reference evidence="9 10" key="1">
    <citation type="submission" date="2017-07" db="EMBL/GenBank/DDBJ databases">
        <title>Fictibacillus sp. nov. GDSW-R2A3 Genome sequencing and assembly.</title>
        <authorList>
            <person name="Mayilraj S."/>
        </authorList>
    </citation>
    <scope>NUCLEOTIDE SEQUENCE [LARGE SCALE GENOMIC DNA]</scope>
    <source>
        <strain evidence="9 10">GDSW-R2A3</strain>
    </source>
</reference>
<dbReference type="GO" id="GO:0055085">
    <property type="term" value="P:transmembrane transport"/>
    <property type="evidence" value="ECO:0007669"/>
    <property type="project" value="InterPro"/>
</dbReference>
<dbReference type="Proteomes" id="UP000215059">
    <property type="component" value="Unassembled WGS sequence"/>
</dbReference>
<dbReference type="GO" id="GO:0005886">
    <property type="term" value="C:plasma membrane"/>
    <property type="evidence" value="ECO:0007669"/>
    <property type="project" value="UniProtKB-SubCell"/>
</dbReference>
<keyword evidence="5 7" id="KW-1133">Transmembrane helix</keyword>
<evidence type="ECO:0000256" key="5">
    <source>
        <dbReference type="ARBA" id="ARBA00022989"/>
    </source>
</evidence>
<evidence type="ECO:0000256" key="1">
    <source>
        <dbReference type="ARBA" id="ARBA00004651"/>
    </source>
</evidence>
<feature type="transmembrane region" description="Helical" evidence="7">
    <location>
        <begin position="158"/>
        <end position="178"/>
    </location>
</feature>
<evidence type="ECO:0000256" key="2">
    <source>
        <dbReference type="ARBA" id="ARBA00022448"/>
    </source>
</evidence>
<dbReference type="Pfam" id="PF00528">
    <property type="entry name" value="BPD_transp_1"/>
    <property type="match status" value="1"/>
</dbReference>
<dbReference type="PROSITE" id="PS50928">
    <property type="entry name" value="ABC_TM1"/>
    <property type="match status" value="1"/>
</dbReference>
<evidence type="ECO:0000259" key="8">
    <source>
        <dbReference type="PROSITE" id="PS50928"/>
    </source>
</evidence>
<dbReference type="InterPro" id="IPR035906">
    <property type="entry name" value="MetI-like_sf"/>
</dbReference>
<dbReference type="PANTHER" id="PTHR30151:SF19">
    <property type="entry name" value="ABC TRANSPORTER PERMEASE"/>
    <property type="match status" value="1"/>
</dbReference>
<keyword evidence="3" id="KW-1003">Cell membrane</keyword>
<dbReference type="Gene3D" id="1.10.3720.10">
    <property type="entry name" value="MetI-like"/>
    <property type="match status" value="1"/>
</dbReference>
<dbReference type="AlphaFoldDB" id="A0A235FAC1"/>
<feature type="transmembrane region" description="Helical" evidence="7">
    <location>
        <begin position="101"/>
        <end position="120"/>
    </location>
</feature>
<sequence>MQTSPFFFSKYGRSWSKLNKTTVNSAHARYLKKAKKENWIVRLMQFAIFIGFFAFWEISSRTEMIDPLLFSSPSRIFSLFITKMADGSLLVNTGITLFETILGFILGTLFGTVLAALFWWSPLFSKVMDPYLVILNAMPKVALGPILIVALGPNMGSIIAMGILISVIITTIVVYTAFRNVDPNYLKVIQSFGGTKKQCFFEVILPACFPTIVSSLKVNVGLSWVGVIVGEFLVSKQGLGYMIIYGFQVFNFTLVLLSLVMIAFLATIMYQLVEQIEKKLIRSR</sequence>
<keyword evidence="4 7" id="KW-0812">Transmembrane</keyword>
<dbReference type="InterPro" id="IPR000515">
    <property type="entry name" value="MetI-like"/>
</dbReference>
<keyword evidence="2 7" id="KW-0813">Transport</keyword>
<comment type="similarity">
    <text evidence="7">Belongs to the binding-protein-dependent transport system permease family.</text>
</comment>